<organism evidence="1 2">
    <name type="scientific">Saccharibacillus kuerlensis</name>
    <dbReference type="NCBI Taxonomy" id="459527"/>
    <lineage>
        <taxon>Bacteria</taxon>
        <taxon>Bacillati</taxon>
        <taxon>Bacillota</taxon>
        <taxon>Bacilli</taxon>
        <taxon>Bacillales</taxon>
        <taxon>Paenibacillaceae</taxon>
        <taxon>Saccharibacillus</taxon>
    </lineage>
</organism>
<accession>A0ABQ2KSM6</accession>
<evidence type="ECO:0000313" key="1">
    <source>
        <dbReference type="EMBL" id="GGN91477.1"/>
    </source>
</evidence>
<dbReference type="EMBL" id="BMLN01000001">
    <property type="protein sequence ID" value="GGN91477.1"/>
    <property type="molecule type" value="Genomic_DNA"/>
</dbReference>
<sequence length="176" mass="20418">MNDSIEERLFIQKYEVVSKYMKEFNFNMGESEVYQSKLNEITHLITSNKININDLTQEIIQLIKAQNKEINAVDIKGVRTVAKKIFYECNAVGGISSSVVMIKLEENEIIISYKFGPDEFKTGLIELNKITEFIKIEDVLEDPHSKRYAEHAGRRLAKLWKEKSDFPEKIIITPGW</sequence>
<comment type="caution">
    <text evidence="1">The sequence shown here is derived from an EMBL/GenBank/DDBJ whole genome shotgun (WGS) entry which is preliminary data.</text>
</comment>
<reference evidence="2" key="1">
    <citation type="journal article" date="2019" name="Int. J. Syst. Evol. Microbiol.">
        <title>The Global Catalogue of Microorganisms (GCM) 10K type strain sequencing project: providing services to taxonomists for standard genome sequencing and annotation.</title>
        <authorList>
            <consortium name="The Broad Institute Genomics Platform"/>
            <consortium name="The Broad Institute Genome Sequencing Center for Infectious Disease"/>
            <person name="Wu L."/>
            <person name="Ma J."/>
        </authorList>
    </citation>
    <scope>NUCLEOTIDE SEQUENCE [LARGE SCALE GENOMIC DNA]</scope>
    <source>
        <strain evidence="2">CGMCC 1.6964</strain>
    </source>
</reference>
<protein>
    <submittedName>
        <fullName evidence="1">Uncharacterized protein</fullName>
    </submittedName>
</protein>
<proteinExistence type="predicted"/>
<evidence type="ECO:0000313" key="2">
    <source>
        <dbReference type="Proteomes" id="UP000606653"/>
    </source>
</evidence>
<keyword evidence="2" id="KW-1185">Reference proteome</keyword>
<gene>
    <name evidence="1" type="ORF">GCM10010969_03200</name>
</gene>
<dbReference type="Proteomes" id="UP000606653">
    <property type="component" value="Unassembled WGS sequence"/>
</dbReference>
<name>A0ABQ2KSM6_9BACL</name>